<dbReference type="PROSITE" id="PS50011">
    <property type="entry name" value="PROTEIN_KINASE_DOM"/>
    <property type="match status" value="1"/>
</dbReference>
<keyword evidence="5 12" id="KW-0418">Kinase</keyword>
<dbReference type="PANTHER" id="PTHR47634:SF9">
    <property type="entry name" value="PROTEIN KINASE DOMAIN-CONTAINING PROTEIN-RELATED"/>
    <property type="match status" value="1"/>
</dbReference>
<name>A0AAD7ECZ9_9AGAR</name>
<dbReference type="PROSITE" id="PS00108">
    <property type="entry name" value="PROTEIN_KINASE_ST"/>
    <property type="match status" value="1"/>
</dbReference>
<dbReference type="InterPro" id="IPR051334">
    <property type="entry name" value="SRPK"/>
</dbReference>
<keyword evidence="2" id="KW-0723">Serine/threonine-protein kinase</keyword>
<evidence type="ECO:0000256" key="4">
    <source>
        <dbReference type="ARBA" id="ARBA00022741"/>
    </source>
</evidence>
<dbReference type="GO" id="GO:0000245">
    <property type="term" value="P:spliceosomal complex assembly"/>
    <property type="evidence" value="ECO:0007669"/>
    <property type="project" value="TreeGrafter"/>
</dbReference>
<dbReference type="EMBL" id="JARIHO010000069">
    <property type="protein sequence ID" value="KAJ7312933.1"/>
    <property type="molecule type" value="Genomic_DNA"/>
</dbReference>
<evidence type="ECO:0000256" key="8">
    <source>
        <dbReference type="ARBA" id="ARBA00048679"/>
    </source>
</evidence>
<dbReference type="FunFam" id="3.30.200.20:FF:000076">
    <property type="entry name" value="CMGC/SRPK protein kinase"/>
    <property type="match status" value="1"/>
</dbReference>
<gene>
    <name evidence="12" type="ORF">DFH08DRAFT_435167</name>
</gene>
<sequence length="604" mass="65822">MADEEDWQEYKLGGYHPVSIGDSFSDNRYLVVRKLGWGHFSTVWLARDNELKRHVALKIVKSAPRYTETAVDEIKLLQRLVTSSDPNTPVSHPGKSHVISFLDHFRHKGPNGTHVCMVFEVLGENLLGLVKRNQNKGVPIPLVKQIAKQVLQGLDYMHRCCGVIHTDLKPENILIYIPDVESVIQAELALPSSSSASLSNTPPAPHQHHPTMQKIRGVPPSSGRGGNLTPGPRHHNINVNVNITGSQPLPSTSPSGSFVSLSSLSSGGSGGNTGRSKLTGDKWGLGMLKISPDDTKGKGKERAVGDDDDLGMSALSVSRSAPASTTTAVPVPSASHQPLTRDVGGSRGEEVEGEEEWVEEVMDEELDYEIITVKIADLGNATWTTHHFTNDIQTRQYRCPEVIIGSTTWGTSADIWSIACLLFELLTGGDYLFDPAPAPRGAGGKPKYTKDDDHMAQILELLGDLPDHVRKSGRWSSEFFSPQGKLLHIPNLRPWPLPAVLHDKYLFPQPDADALADFLLPMLQLDPDQRMTAGELVSHEWLGDVPDIERTFDLSVNEADAMKPVDDSPGDATTSSGGEEDAVVAHTSLAFEGEEETPHTPRPS</sequence>
<feature type="domain" description="Protein kinase" evidence="11">
    <location>
        <begin position="29"/>
        <end position="542"/>
    </location>
</feature>
<dbReference type="GO" id="GO:0005524">
    <property type="term" value="F:ATP binding"/>
    <property type="evidence" value="ECO:0007669"/>
    <property type="project" value="UniProtKB-UniRule"/>
</dbReference>
<dbReference type="Pfam" id="PF00069">
    <property type="entry name" value="Pkinase"/>
    <property type="match status" value="2"/>
</dbReference>
<feature type="compositionally biased region" description="Low complexity" evidence="10">
    <location>
        <begin position="252"/>
        <end position="266"/>
    </location>
</feature>
<keyword evidence="4 9" id="KW-0547">Nucleotide-binding</keyword>
<feature type="region of interest" description="Disordered" evidence="10">
    <location>
        <begin position="193"/>
        <end position="350"/>
    </location>
</feature>
<dbReference type="SUPFAM" id="SSF56112">
    <property type="entry name" value="Protein kinase-like (PK-like)"/>
    <property type="match status" value="1"/>
</dbReference>
<evidence type="ECO:0000256" key="2">
    <source>
        <dbReference type="ARBA" id="ARBA00022527"/>
    </source>
</evidence>
<keyword evidence="3" id="KW-0808">Transferase</keyword>
<dbReference type="InterPro" id="IPR011009">
    <property type="entry name" value="Kinase-like_dom_sf"/>
</dbReference>
<proteinExistence type="predicted"/>
<dbReference type="PANTHER" id="PTHR47634">
    <property type="entry name" value="PROTEIN KINASE DOMAIN-CONTAINING PROTEIN-RELATED"/>
    <property type="match status" value="1"/>
</dbReference>
<dbReference type="GO" id="GO:0005634">
    <property type="term" value="C:nucleus"/>
    <property type="evidence" value="ECO:0007669"/>
    <property type="project" value="TreeGrafter"/>
</dbReference>
<feature type="compositionally biased region" description="Basic and acidic residues" evidence="10">
    <location>
        <begin position="291"/>
        <end position="305"/>
    </location>
</feature>
<feature type="binding site" evidence="9">
    <location>
        <position position="58"/>
    </location>
    <ligand>
        <name>ATP</name>
        <dbReference type="ChEBI" id="CHEBI:30616"/>
    </ligand>
</feature>
<evidence type="ECO:0000313" key="13">
    <source>
        <dbReference type="Proteomes" id="UP001218218"/>
    </source>
</evidence>
<evidence type="ECO:0000256" key="5">
    <source>
        <dbReference type="ARBA" id="ARBA00022777"/>
    </source>
</evidence>
<dbReference type="SMART" id="SM00220">
    <property type="entry name" value="S_TKc"/>
    <property type="match status" value="1"/>
</dbReference>
<dbReference type="EC" id="2.7.11.1" evidence="1"/>
<dbReference type="GO" id="GO:0050684">
    <property type="term" value="P:regulation of mRNA processing"/>
    <property type="evidence" value="ECO:0007669"/>
    <property type="project" value="TreeGrafter"/>
</dbReference>
<dbReference type="Gene3D" id="1.10.510.10">
    <property type="entry name" value="Transferase(Phosphotransferase) domain 1"/>
    <property type="match status" value="1"/>
</dbReference>
<dbReference type="FunFam" id="1.10.510.10:FF:000275">
    <property type="entry name" value="SRSF protein kinase 2 isoform X3"/>
    <property type="match status" value="1"/>
</dbReference>
<evidence type="ECO:0000259" key="11">
    <source>
        <dbReference type="PROSITE" id="PS50011"/>
    </source>
</evidence>
<dbReference type="InterPro" id="IPR017441">
    <property type="entry name" value="Protein_kinase_ATP_BS"/>
</dbReference>
<evidence type="ECO:0000313" key="12">
    <source>
        <dbReference type="EMBL" id="KAJ7312933.1"/>
    </source>
</evidence>
<dbReference type="GO" id="GO:0005737">
    <property type="term" value="C:cytoplasm"/>
    <property type="evidence" value="ECO:0007669"/>
    <property type="project" value="TreeGrafter"/>
</dbReference>
<accession>A0AAD7ECZ9</accession>
<feature type="region of interest" description="Disordered" evidence="10">
    <location>
        <begin position="559"/>
        <end position="604"/>
    </location>
</feature>
<dbReference type="GO" id="GO:0004674">
    <property type="term" value="F:protein serine/threonine kinase activity"/>
    <property type="evidence" value="ECO:0007669"/>
    <property type="project" value="UniProtKB-KW"/>
</dbReference>
<dbReference type="AlphaFoldDB" id="A0AAD7ECZ9"/>
<comment type="catalytic activity">
    <reaction evidence="8">
        <text>L-seryl-[protein] + ATP = O-phospho-L-seryl-[protein] + ADP + H(+)</text>
        <dbReference type="Rhea" id="RHEA:17989"/>
        <dbReference type="Rhea" id="RHEA-COMP:9863"/>
        <dbReference type="Rhea" id="RHEA-COMP:11604"/>
        <dbReference type="ChEBI" id="CHEBI:15378"/>
        <dbReference type="ChEBI" id="CHEBI:29999"/>
        <dbReference type="ChEBI" id="CHEBI:30616"/>
        <dbReference type="ChEBI" id="CHEBI:83421"/>
        <dbReference type="ChEBI" id="CHEBI:456216"/>
        <dbReference type="EC" id="2.7.11.1"/>
    </reaction>
</comment>
<reference evidence="12" key="1">
    <citation type="submission" date="2023-03" db="EMBL/GenBank/DDBJ databases">
        <title>Massive genome expansion in bonnet fungi (Mycena s.s.) driven by repeated elements and novel gene families across ecological guilds.</title>
        <authorList>
            <consortium name="Lawrence Berkeley National Laboratory"/>
            <person name="Harder C.B."/>
            <person name="Miyauchi S."/>
            <person name="Viragh M."/>
            <person name="Kuo A."/>
            <person name="Thoen E."/>
            <person name="Andreopoulos B."/>
            <person name="Lu D."/>
            <person name="Skrede I."/>
            <person name="Drula E."/>
            <person name="Henrissat B."/>
            <person name="Morin E."/>
            <person name="Kohler A."/>
            <person name="Barry K."/>
            <person name="LaButti K."/>
            <person name="Morin E."/>
            <person name="Salamov A."/>
            <person name="Lipzen A."/>
            <person name="Mereny Z."/>
            <person name="Hegedus B."/>
            <person name="Baldrian P."/>
            <person name="Stursova M."/>
            <person name="Weitz H."/>
            <person name="Taylor A."/>
            <person name="Grigoriev I.V."/>
            <person name="Nagy L.G."/>
            <person name="Martin F."/>
            <person name="Kauserud H."/>
        </authorList>
    </citation>
    <scope>NUCLEOTIDE SEQUENCE</scope>
    <source>
        <strain evidence="12">CBHHK002</strain>
    </source>
</reference>
<organism evidence="12 13">
    <name type="scientific">Mycena albidolilacea</name>
    <dbReference type="NCBI Taxonomy" id="1033008"/>
    <lineage>
        <taxon>Eukaryota</taxon>
        <taxon>Fungi</taxon>
        <taxon>Dikarya</taxon>
        <taxon>Basidiomycota</taxon>
        <taxon>Agaricomycotina</taxon>
        <taxon>Agaricomycetes</taxon>
        <taxon>Agaricomycetidae</taxon>
        <taxon>Agaricales</taxon>
        <taxon>Marasmiineae</taxon>
        <taxon>Mycenaceae</taxon>
        <taxon>Mycena</taxon>
    </lineage>
</organism>
<keyword evidence="13" id="KW-1185">Reference proteome</keyword>
<evidence type="ECO:0000256" key="9">
    <source>
        <dbReference type="PROSITE-ProRule" id="PRU10141"/>
    </source>
</evidence>
<evidence type="ECO:0000256" key="10">
    <source>
        <dbReference type="SAM" id="MobiDB-lite"/>
    </source>
</evidence>
<evidence type="ECO:0000256" key="6">
    <source>
        <dbReference type="ARBA" id="ARBA00022840"/>
    </source>
</evidence>
<dbReference type="Gene3D" id="3.30.200.20">
    <property type="entry name" value="Phosphorylase Kinase, domain 1"/>
    <property type="match status" value="1"/>
</dbReference>
<dbReference type="PROSITE" id="PS00107">
    <property type="entry name" value="PROTEIN_KINASE_ATP"/>
    <property type="match status" value="1"/>
</dbReference>
<evidence type="ECO:0000256" key="1">
    <source>
        <dbReference type="ARBA" id="ARBA00012513"/>
    </source>
</evidence>
<evidence type="ECO:0000256" key="7">
    <source>
        <dbReference type="ARBA" id="ARBA00047899"/>
    </source>
</evidence>
<dbReference type="Proteomes" id="UP001218218">
    <property type="component" value="Unassembled WGS sequence"/>
</dbReference>
<evidence type="ECO:0000256" key="3">
    <source>
        <dbReference type="ARBA" id="ARBA00022679"/>
    </source>
</evidence>
<comment type="catalytic activity">
    <reaction evidence="7">
        <text>L-threonyl-[protein] + ATP = O-phospho-L-threonyl-[protein] + ADP + H(+)</text>
        <dbReference type="Rhea" id="RHEA:46608"/>
        <dbReference type="Rhea" id="RHEA-COMP:11060"/>
        <dbReference type="Rhea" id="RHEA-COMP:11605"/>
        <dbReference type="ChEBI" id="CHEBI:15378"/>
        <dbReference type="ChEBI" id="CHEBI:30013"/>
        <dbReference type="ChEBI" id="CHEBI:30616"/>
        <dbReference type="ChEBI" id="CHEBI:61977"/>
        <dbReference type="ChEBI" id="CHEBI:456216"/>
        <dbReference type="EC" id="2.7.11.1"/>
    </reaction>
</comment>
<feature type="compositionally biased region" description="Polar residues" evidence="10">
    <location>
        <begin position="315"/>
        <end position="338"/>
    </location>
</feature>
<comment type="caution">
    <text evidence="12">The sequence shown here is derived from an EMBL/GenBank/DDBJ whole genome shotgun (WGS) entry which is preliminary data.</text>
</comment>
<dbReference type="InterPro" id="IPR008271">
    <property type="entry name" value="Ser/Thr_kinase_AS"/>
</dbReference>
<keyword evidence="6 9" id="KW-0067">ATP-binding</keyword>
<protein>
    <recommendedName>
        <fullName evidence="1">non-specific serine/threonine protein kinase</fullName>
        <ecNumber evidence="1">2.7.11.1</ecNumber>
    </recommendedName>
</protein>
<dbReference type="InterPro" id="IPR000719">
    <property type="entry name" value="Prot_kinase_dom"/>
</dbReference>
<feature type="compositionally biased region" description="Polar residues" evidence="10">
    <location>
        <begin position="237"/>
        <end position="250"/>
    </location>
</feature>